<organism evidence="10 11">
    <name type="scientific">Patiriisocius hiemis</name>
    <dbReference type="NCBI Taxonomy" id="3075604"/>
    <lineage>
        <taxon>Bacteria</taxon>
        <taxon>Pseudomonadati</taxon>
        <taxon>Bacteroidota</taxon>
        <taxon>Flavobacteriia</taxon>
        <taxon>Flavobacteriales</taxon>
        <taxon>Flavobacteriaceae</taxon>
        <taxon>Patiriisocius</taxon>
    </lineage>
</organism>
<evidence type="ECO:0000256" key="3">
    <source>
        <dbReference type="ARBA" id="ARBA00022475"/>
    </source>
</evidence>
<evidence type="ECO:0000256" key="5">
    <source>
        <dbReference type="ARBA" id="ARBA00022989"/>
    </source>
</evidence>
<evidence type="ECO:0000256" key="2">
    <source>
        <dbReference type="ARBA" id="ARBA00005236"/>
    </source>
</evidence>
<evidence type="ECO:0000256" key="6">
    <source>
        <dbReference type="ARBA" id="ARBA00023136"/>
    </source>
</evidence>
<accession>A0ABU2YBQ0</accession>
<keyword evidence="6 7" id="KW-0472">Membrane</keyword>
<reference evidence="10 11" key="1">
    <citation type="submission" date="2023-09" db="EMBL/GenBank/DDBJ databases">
        <authorList>
            <person name="Rey-Velasco X."/>
        </authorList>
    </citation>
    <scope>NUCLEOTIDE SEQUENCE [LARGE SCALE GENOMIC DNA]</scope>
    <source>
        <strain evidence="10 11">W242</strain>
    </source>
</reference>
<dbReference type="EMBL" id="JAVRHZ010000002">
    <property type="protein sequence ID" value="MDT0555619.1"/>
    <property type="molecule type" value="Genomic_DNA"/>
</dbReference>
<keyword evidence="4 7" id="KW-0812">Transmembrane</keyword>
<feature type="transmembrane region" description="Helical" evidence="7">
    <location>
        <begin position="369"/>
        <end position="388"/>
    </location>
</feature>
<evidence type="ECO:0000313" key="10">
    <source>
        <dbReference type="EMBL" id="MDT0555619.1"/>
    </source>
</evidence>
<feature type="domain" description="MacB-like periplasmic core" evidence="9">
    <location>
        <begin position="27"/>
        <end position="247"/>
    </location>
</feature>
<feature type="transmembrane region" description="Helical" evidence="7">
    <location>
        <begin position="323"/>
        <end position="349"/>
    </location>
</feature>
<dbReference type="Proteomes" id="UP001254488">
    <property type="component" value="Unassembled WGS sequence"/>
</dbReference>
<evidence type="ECO:0000313" key="11">
    <source>
        <dbReference type="Proteomes" id="UP001254488"/>
    </source>
</evidence>
<gene>
    <name evidence="10" type="ORF">RM538_06360</name>
</gene>
<keyword evidence="5 7" id="KW-1133">Transmembrane helix</keyword>
<feature type="transmembrane region" description="Helical" evidence="7">
    <location>
        <begin position="21"/>
        <end position="49"/>
    </location>
</feature>
<dbReference type="Pfam" id="PF02687">
    <property type="entry name" value="FtsX"/>
    <property type="match status" value="1"/>
</dbReference>
<evidence type="ECO:0000256" key="1">
    <source>
        <dbReference type="ARBA" id="ARBA00004651"/>
    </source>
</evidence>
<keyword evidence="3" id="KW-1003">Cell membrane</keyword>
<dbReference type="PANTHER" id="PTHR30489">
    <property type="entry name" value="LIPOPROTEIN-RELEASING SYSTEM TRANSMEMBRANE PROTEIN LOLE"/>
    <property type="match status" value="1"/>
</dbReference>
<evidence type="ECO:0000259" key="8">
    <source>
        <dbReference type="Pfam" id="PF02687"/>
    </source>
</evidence>
<feature type="domain" description="ABC3 transporter permease C-terminal" evidence="8">
    <location>
        <begin position="279"/>
        <end position="396"/>
    </location>
</feature>
<dbReference type="InterPro" id="IPR003838">
    <property type="entry name" value="ABC3_permease_C"/>
</dbReference>
<name>A0ABU2YBQ0_9FLAO</name>
<dbReference type="RefSeq" id="WP_311332569.1">
    <property type="nucleotide sequence ID" value="NZ_JAVRHZ010000002.1"/>
</dbReference>
<keyword evidence="11" id="KW-1185">Reference proteome</keyword>
<proteinExistence type="inferred from homology"/>
<comment type="similarity">
    <text evidence="2">Belongs to the ABC-4 integral membrane protein family. LolC/E subfamily.</text>
</comment>
<sequence length="401" mass="44240">MNFSLYIASRYLKSKSSKNAVNIITRIAITAVVVGAMALFIVLSGFAGLRDFSLQFTNVFDSDLKIIPASGKTLTLSGTSEKELNTIEGIAAYSKIIEERVFLQYKGKQHIATIKGVDANYGEVVVLDSIMYISNWLTQGQSEAVLGLGTSAKLSIGPNDYTNLLEAYVPKPGTGQINPLDPTEAFTKRSLVVSGIYYVNEELDSKYVFTDFNFARGLLSLDSTKVSSIEFKLKDVANEEAIRNKLKGVFTEEIQIKNRIQQNDALYKMLNAENLFVYVFVSLIAAIAIFNIAGTIIMMILEKKGNIKTLVSLGLTIKEVRRIFFYEGLLLTFIGAVIGLFLGITAVLLQKQFGFIPITPNLPYPVEFQFINVLLVFITISLLGALASKVASRRITEKLIA</sequence>
<protein>
    <submittedName>
        <fullName evidence="10">FtsX-like permease family protein</fullName>
    </submittedName>
</protein>
<comment type="caution">
    <text evidence="10">The sequence shown here is derived from an EMBL/GenBank/DDBJ whole genome shotgun (WGS) entry which is preliminary data.</text>
</comment>
<dbReference type="PANTHER" id="PTHR30489:SF0">
    <property type="entry name" value="LIPOPROTEIN-RELEASING SYSTEM TRANSMEMBRANE PROTEIN LOLE"/>
    <property type="match status" value="1"/>
</dbReference>
<dbReference type="InterPro" id="IPR025857">
    <property type="entry name" value="MacB_PCD"/>
</dbReference>
<dbReference type="Pfam" id="PF12704">
    <property type="entry name" value="MacB_PCD"/>
    <property type="match status" value="1"/>
</dbReference>
<dbReference type="InterPro" id="IPR051447">
    <property type="entry name" value="Lipoprotein-release_system"/>
</dbReference>
<feature type="transmembrane region" description="Helical" evidence="7">
    <location>
        <begin position="275"/>
        <end position="302"/>
    </location>
</feature>
<evidence type="ECO:0000256" key="7">
    <source>
        <dbReference type="SAM" id="Phobius"/>
    </source>
</evidence>
<evidence type="ECO:0000259" key="9">
    <source>
        <dbReference type="Pfam" id="PF12704"/>
    </source>
</evidence>
<comment type="subcellular location">
    <subcellularLocation>
        <location evidence="1">Cell membrane</location>
        <topology evidence="1">Multi-pass membrane protein</topology>
    </subcellularLocation>
</comment>
<evidence type="ECO:0000256" key="4">
    <source>
        <dbReference type="ARBA" id="ARBA00022692"/>
    </source>
</evidence>